<protein>
    <recommendedName>
        <fullName evidence="3">Acetyl-CoA carboxyl transferase</fullName>
    </recommendedName>
</protein>
<dbReference type="KEGG" id="rfr:Rfer_3029"/>
<dbReference type="RefSeq" id="WP_011465306.1">
    <property type="nucleotide sequence ID" value="NC_007908.1"/>
</dbReference>
<dbReference type="AlphaFoldDB" id="Q21U13"/>
<evidence type="ECO:0000313" key="1">
    <source>
        <dbReference type="EMBL" id="ABD70740.1"/>
    </source>
</evidence>
<reference evidence="2" key="1">
    <citation type="submission" date="2006-02" db="EMBL/GenBank/DDBJ databases">
        <title>Complete sequence of chromosome of Rhodoferax ferrireducens DSM 15236.</title>
        <authorList>
            <person name="Copeland A."/>
            <person name="Lucas S."/>
            <person name="Lapidus A."/>
            <person name="Barry K."/>
            <person name="Detter J.C."/>
            <person name="Glavina del Rio T."/>
            <person name="Hammon N."/>
            <person name="Israni S."/>
            <person name="Pitluck S."/>
            <person name="Brettin T."/>
            <person name="Bruce D."/>
            <person name="Han C."/>
            <person name="Tapia R."/>
            <person name="Gilna P."/>
            <person name="Kiss H."/>
            <person name="Schmutz J."/>
            <person name="Larimer F."/>
            <person name="Land M."/>
            <person name="Kyrpides N."/>
            <person name="Ivanova N."/>
            <person name="Richardson P."/>
        </authorList>
    </citation>
    <scope>NUCLEOTIDE SEQUENCE [LARGE SCALE GENOMIC DNA]</scope>
    <source>
        <strain evidence="2">ATCC BAA-621 / DSM 15236 / T118</strain>
    </source>
</reference>
<dbReference type="Proteomes" id="UP000008332">
    <property type="component" value="Chromosome"/>
</dbReference>
<accession>Q21U13</accession>
<keyword evidence="2" id="KW-1185">Reference proteome</keyword>
<dbReference type="OrthoDB" id="5296692at2"/>
<gene>
    <name evidence="1" type="ordered locus">Rfer_3029</name>
</gene>
<dbReference type="eggNOG" id="ENOG5032ZFH">
    <property type="taxonomic scope" value="Bacteria"/>
</dbReference>
<dbReference type="STRING" id="338969.Rfer_3029"/>
<dbReference type="InterPro" id="IPR021853">
    <property type="entry name" value="DUF3460"/>
</dbReference>
<sequence>MNIFHRPYYQSEATQFIDQLKAKNPELAVKQRQGLKLLWDKAVDWSAWREYRAAQVKQKPYVYQTLTD</sequence>
<proteinExistence type="predicted"/>
<evidence type="ECO:0008006" key="3">
    <source>
        <dbReference type="Google" id="ProtNLM"/>
    </source>
</evidence>
<dbReference type="Pfam" id="PF11943">
    <property type="entry name" value="DUF3460"/>
    <property type="match status" value="1"/>
</dbReference>
<dbReference type="HOGENOM" id="CLU_188971_1_0_4"/>
<evidence type="ECO:0000313" key="2">
    <source>
        <dbReference type="Proteomes" id="UP000008332"/>
    </source>
</evidence>
<dbReference type="EMBL" id="CP000267">
    <property type="protein sequence ID" value="ABD70740.1"/>
    <property type="molecule type" value="Genomic_DNA"/>
</dbReference>
<name>Q21U13_ALBFT</name>
<organism evidence="1 2">
    <name type="scientific">Albidiferax ferrireducens (strain ATCC BAA-621 / DSM 15236 / T118)</name>
    <name type="common">Rhodoferax ferrireducens</name>
    <dbReference type="NCBI Taxonomy" id="338969"/>
    <lineage>
        <taxon>Bacteria</taxon>
        <taxon>Pseudomonadati</taxon>
        <taxon>Pseudomonadota</taxon>
        <taxon>Betaproteobacteria</taxon>
        <taxon>Burkholderiales</taxon>
        <taxon>Comamonadaceae</taxon>
        <taxon>Rhodoferax</taxon>
    </lineage>
</organism>